<sequence length="436" mass="49534">MANKNRPKKNRGAFYKKYVYGESAEKYVEQLKVQSTASEWYDNSSDHANSDLEKSTNINITGKAETQGKLKLPLELILTILKLTPNPYCTNHLLVCRTVYWSFLKDIYENPKLKANNLLDFLDIISGDNAALVRKPEESVSNGKNVKLQLKRKFQNTVKCLDLSNVIQSGKNSNMSKLLRRTSPSLEIFVSSQSSFGPAPLISLRGCSKLKILDLRLVNETVNLVELFKSCECLTLLEQLSFPRSSVVCDEYDFNWPPNLWYLRLQGGVSDTFAMNVRFPHTITCLEFAYCPNLTSSGLDYILGNIGINLKRLSITYPMPKIGDQGADHVFYYCPNIRSFCVDVAYISWELFGDEYLVTLEEYDRPLKNIVIESVGYMGMCDKLTPNDITVAVDEERLPCLKTLGLSSLLGWDFRGEDMEDMVSELHHHGIEVFKI</sequence>
<dbReference type="SUPFAM" id="SSF52047">
    <property type="entry name" value="RNI-like"/>
    <property type="match status" value="1"/>
</dbReference>
<gene>
    <name evidence="1" type="ORF">JL09_g2025</name>
</gene>
<accession>A0A099P1E4</accession>
<evidence type="ECO:0000313" key="1">
    <source>
        <dbReference type="EMBL" id="KGK38853.1"/>
    </source>
</evidence>
<protein>
    <recommendedName>
        <fullName evidence="3">F-box domain-containing protein</fullName>
    </recommendedName>
</protein>
<dbReference type="Gene3D" id="3.80.10.10">
    <property type="entry name" value="Ribonuclease Inhibitor"/>
    <property type="match status" value="1"/>
</dbReference>
<dbReference type="InterPro" id="IPR032675">
    <property type="entry name" value="LRR_dom_sf"/>
</dbReference>
<evidence type="ECO:0008006" key="3">
    <source>
        <dbReference type="Google" id="ProtNLM"/>
    </source>
</evidence>
<reference evidence="2" key="1">
    <citation type="journal article" date="2014" name="Microb. Cell Fact.">
        <title>Exploiting Issatchenkia orientalis SD108 for succinic acid production.</title>
        <authorList>
            <person name="Xiao H."/>
            <person name="Shao Z."/>
            <person name="Jiang Y."/>
            <person name="Dole S."/>
            <person name="Zhao H."/>
        </authorList>
    </citation>
    <scope>NUCLEOTIDE SEQUENCE [LARGE SCALE GENOMIC DNA]</scope>
    <source>
        <strain evidence="2">SD108</strain>
    </source>
</reference>
<evidence type="ECO:0000313" key="2">
    <source>
        <dbReference type="Proteomes" id="UP000029867"/>
    </source>
</evidence>
<dbReference type="AlphaFoldDB" id="A0A099P1E4"/>
<dbReference type="HOGENOM" id="CLU_042679_1_0_1"/>
<dbReference type="Proteomes" id="UP000029867">
    <property type="component" value="Unassembled WGS sequence"/>
</dbReference>
<proteinExistence type="predicted"/>
<dbReference type="EMBL" id="JQFK01000015">
    <property type="protein sequence ID" value="KGK38853.1"/>
    <property type="molecule type" value="Genomic_DNA"/>
</dbReference>
<organism evidence="1 2">
    <name type="scientific">Pichia kudriavzevii</name>
    <name type="common">Yeast</name>
    <name type="synonym">Issatchenkia orientalis</name>
    <dbReference type="NCBI Taxonomy" id="4909"/>
    <lineage>
        <taxon>Eukaryota</taxon>
        <taxon>Fungi</taxon>
        <taxon>Dikarya</taxon>
        <taxon>Ascomycota</taxon>
        <taxon>Saccharomycotina</taxon>
        <taxon>Pichiomycetes</taxon>
        <taxon>Pichiales</taxon>
        <taxon>Pichiaceae</taxon>
        <taxon>Pichia</taxon>
    </lineage>
</organism>
<dbReference type="VEuPathDB" id="FungiDB:C5L36_0B01150"/>
<dbReference type="eggNOG" id="ENOG502QSAP">
    <property type="taxonomic scope" value="Eukaryota"/>
</dbReference>
<comment type="caution">
    <text evidence="1">The sequence shown here is derived from an EMBL/GenBank/DDBJ whole genome shotgun (WGS) entry which is preliminary data.</text>
</comment>
<name>A0A099P1E4_PICKU</name>